<accession>A0A7J7BVK5</accession>
<name>A0A7J7BVK5_TRIWF</name>
<keyword evidence="5" id="KW-0539">Nucleus</keyword>
<evidence type="ECO:0000256" key="4">
    <source>
        <dbReference type="ARBA" id="ARBA00023163"/>
    </source>
</evidence>
<evidence type="ECO:0000256" key="3">
    <source>
        <dbReference type="ARBA" id="ARBA00023125"/>
    </source>
</evidence>
<gene>
    <name evidence="7" type="ORF">HS088_TW23G00588</name>
</gene>
<dbReference type="PANTHER" id="PTHR31140">
    <property type="entry name" value="B3 DOMAIN-CONTAINING TRANSCRIPTION FACTOR ABI3"/>
    <property type="match status" value="1"/>
</dbReference>
<evidence type="ECO:0000256" key="5">
    <source>
        <dbReference type="ARBA" id="ARBA00023242"/>
    </source>
</evidence>
<dbReference type="InterPro" id="IPR015300">
    <property type="entry name" value="DNA-bd_pseudobarrel_sf"/>
</dbReference>
<evidence type="ECO:0000259" key="6">
    <source>
        <dbReference type="PROSITE" id="PS50863"/>
    </source>
</evidence>
<sequence length="134" mass="15126">MAIIFSKILTKTDVEKRLSLPTKSLKSLPSFEVGRRCNVEFQAMDGNGRLWRFGCIIRKKGHPKPVLSKGWIAFVAHNKLQIGDQVKFYQEIANPGASQYKVEVKKAVKLFGVVVCYGPNVSGLKGFPKFYKFM</sequence>
<dbReference type="EMBL" id="JAAARO010000023">
    <property type="protein sequence ID" value="KAF5725858.1"/>
    <property type="molecule type" value="Genomic_DNA"/>
</dbReference>
<dbReference type="GO" id="GO:0005634">
    <property type="term" value="C:nucleus"/>
    <property type="evidence" value="ECO:0007669"/>
    <property type="project" value="UniProtKB-SubCell"/>
</dbReference>
<evidence type="ECO:0000256" key="1">
    <source>
        <dbReference type="ARBA" id="ARBA00004123"/>
    </source>
</evidence>
<feature type="domain" description="TF-B3" evidence="6">
    <location>
        <begin position="3"/>
        <end position="108"/>
    </location>
</feature>
<keyword evidence="4" id="KW-0804">Transcription</keyword>
<dbReference type="InParanoid" id="A0A7J7BVK5"/>
<dbReference type="CDD" id="cd10017">
    <property type="entry name" value="B3_DNA"/>
    <property type="match status" value="1"/>
</dbReference>
<proteinExistence type="predicted"/>
<comment type="subcellular location">
    <subcellularLocation>
        <location evidence="1">Nucleus</location>
    </subcellularLocation>
</comment>
<evidence type="ECO:0000256" key="2">
    <source>
        <dbReference type="ARBA" id="ARBA00023015"/>
    </source>
</evidence>
<dbReference type="InterPro" id="IPR003340">
    <property type="entry name" value="B3_DNA-bd"/>
</dbReference>
<dbReference type="PROSITE" id="PS50863">
    <property type="entry name" value="B3"/>
    <property type="match status" value="1"/>
</dbReference>
<evidence type="ECO:0000313" key="8">
    <source>
        <dbReference type="Proteomes" id="UP000593562"/>
    </source>
</evidence>
<dbReference type="InterPro" id="IPR044800">
    <property type="entry name" value="LEC2-like"/>
</dbReference>
<dbReference type="GO" id="GO:0003677">
    <property type="term" value="F:DNA binding"/>
    <property type="evidence" value="ECO:0007669"/>
    <property type="project" value="UniProtKB-KW"/>
</dbReference>
<protein>
    <recommendedName>
        <fullName evidence="6">TF-B3 domain-containing protein</fullName>
    </recommendedName>
</protein>
<dbReference type="Gene3D" id="2.40.330.10">
    <property type="entry name" value="DNA-binding pseudobarrel domain"/>
    <property type="match status" value="1"/>
</dbReference>
<dbReference type="PANTHER" id="PTHR31140:SF145">
    <property type="entry name" value="TF-B3 DOMAIN-CONTAINING PROTEIN"/>
    <property type="match status" value="1"/>
</dbReference>
<dbReference type="AlphaFoldDB" id="A0A7J7BVK5"/>
<organism evidence="7 8">
    <name type="scientific">Tripterygium wilfordii</name>
    <name type="common">Thunder God vine</name>
    <dbReference type="NCBI Taxonomy" id="458696"/>
    <lineage>
        <taxon>Eukaryota</taxon>
        <taxon>Viridiplantae</taxon>
        <taxon>Streptophyta</taxon>
        <taxon>Embryophyta</taxon>
        <taxon>Tracheophyta</taxon>
        <taxon>Spermatophyta</taxon>
        <taxon>Magnoliopsida</taxon>
        <taxon>eudicotyledons</taxon>
        <taxon>Gunneridae</taxon>
        <taxon>Pentapetalae</taxon>
        <taxon>rosids</taxon>
        <taxon>fabids</taxon>
        <taxon>Celastrales</taxon>
        <taxon>Celastraceae</taxon>
        <taxon>Tripterygium</taxon>
    </lineage>
</organism>
<dbReference type="GO" id="GO:0003700">
    <property type="term" value="F:DNA-binding transcription factor activity"/>
    <property type="evidence" value="ECO:0007669"/>
    <property type="project" value="InterPro"/>
</dbReference>
<keyword evidence="8" id="KW-1185">Reference proteome</keyword>
<keyword evidence="2" id="KW-0805">Transcription regulation</keyword>
<dbReference type="SMART" id="SM01019">
    <property type="entry name" value="B3"/>
    <property type="match status" value="1"/>
</dbReference>
<dbReference type="SUPFAM" id="SSF101936">
    <property type="entry name" value="DNA-binding pseudobarrel domain"/>
    <property type="match status" value="1"/>
</dbReference>
<dbReference type="Proteomes" id="UP000593562">
    <property type="component" value="Unassembled WGS sequence"/>
</dbReference>
<reference evidence="7 8" key="1">
    <citation type="journal article" date="2020" name="Nat. Commun.">
        <title>Genome of Tripterygium wilfordii and identification of cytochrome P450 involved in triptolide biosynthesis.</title>
        <authorList>
            <person name="Tu L."/>
            <person name="Su P."/>
            <person name="Zhang Z."/>
            <person name="Gao L."/>
            <person name="Wang J."/>
            <person name="Hu T."/>
            <person name="Zhou J."/>
            <person name="Zhang Y."/>
            <person name="Zhao Y."/>
            <person name="Liu Y."/>
            <person name="Song Y."/>
            <person name="Tong Y."/>
            <person name="Lu Y."/>
            <person name="Yang J."/>
            <person name="Xu C."/>
            <person name="Jia M."/>
            <person name="Peters R.J."/>
            <person name="Huang L."/>
            <person name="Gao W."/>
        </authorList>
    </citation>
    <scope>NUCLEOTIDE SEQUENCE [LARGE SCALE GENOMIC DNA]</scope>
    <source>
        <strain evidence="8">cv. XIE 37</strain>
        <tissue evidence="7">Leaf</tissue>
    </source>
</reference>
<evidence type="ECO:0000313" key="7">
    <source>
        <dbReference type="EMBL" id="KAF5725858.1"/>
    </source>
</evidence>
<comment type="caution">
    <text evidence="7">The sequence shown here is derived from an EMBL/GenBank/DDBJ whole genome shotgun (WGS) entry which is preliminary data.</text>
</comment>
<dbReference type="Pfam" id="PF02362">
    <property type="entry name" value="B3"/>
    <property type="match status" value="1"/>
</dbReference>
<keyword evidence="3" id="KW-0238">DNA-binding</keyword>